<dbReference type="SUPFAM" id="SSF88659">
    <property type="entry name" value="Sigma3 and sigma4 domains of RNA polymerase sigma factors"/>
    <property type="match status" value="1"/>
</dbReference>
<dbReference type="Gene3D" id="1.10.1740.10">
    <property type="match status" value="1"/>
</dbReference>
<accession>A0A956LV30</accession>
<evidence type="ECO:0000256" key="2">
    <source>
        <dbReference type="ARBA" id="ARBA00023015"/>
    </source>
</evidence>
<dbReference type="InterPro" id="IPR013324">
    <property type="entry name" value="RNA_pol_sigma_r3/r4-like"/>
</dbReference>
<name>A0A956LV30_UNCEI</name>
<protein>
    <submittedName>
        <fullName evidence="6">Sigma-70 family RNA polymerase sigma factor</fullName>
    </submittedName>
</protein>
<evidence type="ECO:0000313" key="7">
    <source>
        <dbReference type="Proteomes" id="UP000697710"/>
    </source>
</evidence>
<dbReference type="PANTHER" id="PTHR43133:SF39">
    <property type="entry name" value="SIMILAR TO RNA POLYMERASE SIGMA-E FACTOR"/>
    <property type="match status" value="1"/>
</dbReference>
<dbReference type="Proteomes" id="UP000697710">
    <property type="component" value="Unassembled WGS sequence"/>
</dbReference>
<keyword evidence="3" id="KW-0731">Sigma factor</keyword>
<keyword evidence="2" id="KW-0805">Transcription regulation</keyword>
<evidence type="ECO:0000256" key="3">
    <source>
        <dbReference type="ARBA" id="ARBA00023082"/>
    </source>
</evidence>
<comment type="caution">
    <text evidence="6">The sequence shown here is derived from an EMBL/GenBank/DDBJ whole genome shotgun (WGS) entry which is preliminary data.</text>
</comment>
<keyword evidence="4" id="KW-0804">Transcription</keyword>
<dbReference type="InterPro" id="IPR014284">
    <property type="entry name" value="RNA_pol_sigma-70_dom"/>
</dbReference>
<dbReference type="InterPro" id="IPR013325">
    <property type="entry name" value="RNA_pol_sigma_r2"/>
</dbReference>
<dbReference type="InterPro" id="IPR039425">
    <property type="entry name" value="RNA_pol_sigma-70-like"/>
</dbReference>
<dbReference type="AlphaFoldDB" id="A0A956LV30"/>
<dbReference type="InterPro" id="IPR011517">
    <property type="entry name" value="RNA_pol_sigma70_ECF-like"/>
</dbReference>
<dbReference type="NCBIfam" id="TIGR02937">
    <property type="entry name" value="sigma70-ECF"/>
    <property type="match status" value="1"/>
</dbReference>
<dbReference type="EMBL" id="JAGQHR010000015">
    <property type="protein sequence ID" value="MCA9726270.1"/>
    <property type="molecule type" value="Genomic_DNA"/>
</dbReference>
<dbReference type="GO" id="GO:0016987">
    <property type="term" value="F:sigma factor activity"/>
    <property type="evidence" value="ECO:0007669"/>
    <property type="project" value="UniProtKB-KW"/>
</dbReference>
<sequence length="193" mass="21940">MTDRDEVTRLLQEVSDGKPAAASALLPLVYDELRRLAQHYLGQERPDHTLQATALVHEAYLKLIDQSRAQWIDRAHFFTVAAQAMRRILVDHARRKKRQRHGGGRVAVDLTEAVEIPADGLPAVDLVALDRALSRLAEHAPEKARVVEVRFFAGLPVEEIAEVLGVTTRTVRRYWQYAQAWLYREMEEADAEP</sequence>
<reference evidence="6" key="1">
    <citation type="submission" date="2020-04" db="EMBL/GenBank/DDBJ databases">
        <authorList>
            <person name="Zhang T."/>
        </authorList>
    </citation>
    <scope>NUCLEOTIDE SEQUENCE</scope>
    <source>
        <strain evidence="6">HKST-UBA01</strain>
    </source>
</reference>
<dbReference type="InterPro" id="IPR036388">
    <property type="entry name" value="WH-like_DNA-bd_sf"/>
</dbReference>
<feature type="domain" description="RNA polymerase sigma-70 ECF-like HTH" evidence="5">
    <location>
        <begin position="5"/>
        <end position="187"/>
    </location>
</feature>
<dbReference type="Pfam" id="PF07638">
    <property type="entry name" value="Sigma70_ECF"/>
    <property type="match status" value="1"/>
</dbReference>
<dbReference type="SUPFAM" id="SSF88946">
    <property type="entry name" value="Sigma2 domain of RNA polymerase sigma factors"/>
    <property type="match status" value="1"/>
</dbReference>
<organism evidence="6 7">
    <name type="scientific">Eiseniibacteriota bacterium</name>
    <dbReference type="NCBI Taxonomy" id="2212470"/>
    <lineage>
        <taxon>Bacteria</taxon>
        <taxon>Candidatus Eiseniibacteriota</taxon>
    </lineage>
</organism>
<evidence type="ECO:0000259" key="5">
    <source>
        <dbReference type="Pfam" id="PF07638"/>
    </source>
</evidence>
<dbReference type="PANTHER" id="PTHR43133">
    <property type="entry name" value="RNA POLYMERASE ECF-TYPE SIGMA FACTO"/>
    <property type="match status" value="1"/>
</dbReference>
<evidence type="ECO:0000256" key="4">
    <source>
        <dbReference type="ARBA" id="ARBA00023163"/>
    </source>
</evidence>
<dbReference type="Gene3D" id="1.10.10.10">
    <property type="entry name" value="Winged helix-like DNA-binding domain superfamily/Winged helix DNA-binding domain"/>
    <property type="match status" value="1"/>
</dbReference>
<dbReference type="NCBIfam" id="TIGR02999">
    <property type="entry name" value="Sig-70_X6"/>
    <property type="match status" value="1"/>
</dbReference>
<proteinExistence type="inferred from homology"/>
<evidence type="ECO:0000256" key="1">
    <source>
        <dbReference type="ARBA" id="ARBA00010641"/>
    </source>
</evidence>
<comment type="similarity">
    <text evidence="1">Belongs to the sigma-70 factor family. ECF subfamily.</text>
</comment>
<reference evidence="6" key="2">
    <citation type="journal article" date="2021" name="Microbiome">
        <title>Successional dynamics and alternative stable states in a saline activated sludge microbial community over 9 years.</title>
        <authorList>
            <person name="Wang Y."/>
            <person name="Ye J."/>
            <person name="Ju F."/>
            <person name="Liu L."/>
            <person name="Boyd J.A."/>
            <person name="Deng Y."/>
            <person name="Parks D.H."/>
            <person name="Jiang X."/>
            <person name="Yin X."/>
            <person name="Woodcroft B.J."/>
            <person name="Tyson G.W."/>
            <person name="Hugenholtz P."/>
            <person name="Polz M.F."/>
            <person name="Zhang T."/>
        </authorList>
    </citation>
    <scope>NUCLEOTIDE SEQUENCE</scope>
    <source>
        <strain evidence="6">HKST-UBA01</strain>
    </source>
</reference>
<gene>
    <name evidence="6" type="ORF">KC729_01205</name>
</gene>
<dbReference type="GO" id="GO:0006352">
    <property type="term" value="P:DNA-templated transcription initiation"/>
    <property type="evidence" value="ECO:0007669"/>
    <property type="project" value="InterPro"/>
</dbReference>
<evidence type="ECO:0000313" key="6">
    <source>
        <dbReference type="EMBL" id="MCA9726270.1"/>
    </source>
</evidence>
<dbReference type="InterPro" id="IPR053812">
    <property type="entry name" value="HTH_Sigma70_ECF-like"/>
</dbReference>